<dbReference type="InParanoid" id="A0A4W3H308"/>
<dbReference type="Ensembl" id="ENSCMIT00000004620.1">
    <property type="protein sequence ID" value="ENSCMIP00000004454.1"/>
    <property type="gene ID" value="ENSCMIG00000002638.1"/>
</dbReference>
<dbReference type="GeneTree" id="ENSGT00940000158938"/>
<evidence type="ECO:0000313" key="4">
    <source>
        <dbReference type="Ensembl" id="ENSCMIP00000004454.1"/>
    </source>
</evidence>
<evidence type="ECO:0000259" key="2">
    <source>
        <dbReference type="PROSITE" id="PS50234"/>
    </source>
</evidence>
<dbReference type="PROSITE" id="PS51468">
    <property type="entry name" value="VIT"/>
    <property type="match status" value="1"/>
</dbReference>
<dbReference type="SMART" id="SM00327">
    <property type="entry name" value="VWA"/>
    <property type="match status" value="1"/>
</dbReference>
<dbReference type="Gene3D" id="3.40.50.410">
    <property type="entry name" value="von Willebrand factor, type A domain"/>
    <property type="match status" value="1"/>
</dbReference>
<name>A0A4W3H308_CALMI</name>
<evidence type="ECO:0000313" key="5">
    <source>
        <dbReference type="Proteomes" id="UP000314986"/>
    </source>
</evidence>
<dbReference type="AlphaFoldDB" id="A0A4W3H308"/>
<evidence type="ECO:0000259" key="3">
    <source>
        <dbReference type="PROSITE" id="PS51468"/>
    </source>
</evidence>
<dbReference type="InterPro" id="IPR002035">
    <property type="entry name" value="VWF_A"/>
</dbReference>
<reference evidence="5" key="1">
    <citation type="journal article" date="2006" name="Science">
        <title>Ancient noncoding elements conserved in the human genome.</title>
        <authorList>
            <person name="Venkatesh B."/>
            <person name="Kirkness E.F."/>
            <person name="Loh Y.H."/>
            <person name="Halpern A.L."/>
            <person name="Lee A.P."/>
            <person name="Johnson J."/>
            <person name="Dandona N."/>
            <person name="Viswanathan L.D."/>
            <person name="Tay A."/>
            <person name="Venter J.C."/>
            <person name="Strausberg R.L."/>
            <person name="Brenner S."/>
        </authorList>
    </citation>
    <scope>NUCLEOTIDE SEQUENCE [LARGE SCALE GENOMIC DNA]</scope>
</reference>
<dbReference type="Proteomes" id="UP000314986">
    <property type="component" value="Unassembled WGS sequence"/>
</dbReference>
<dbReference type="InterPro" id="IPR052627">
    <property type="entry name" value="VWA_domain-containing"/>
</dbReference>
<evidence type="ECO:0000256" key="1">
    <source>
        <dbReference type="SAM" id="MobiDB-lite"/>
    </source>
</evidence>
<proteinExistence type="predicted"/>
<feature type="region of interest" description="Disordered" evidence="1">
    <location>
        <begin position="1008"/>
        <end position="1061"/>
    </location>
</feature>
<sequence length="1146" mass="125755">MPGLINQNNGSNLPLTSSEVTSCMMGYTLGISASLTYANPEDHPIEGLFIYPLGEHTAVVGFEAFVSGRIITVQIKDKAKLDDYYFDCCALTGSFWPLATGHLTLDEDLERTMFVVSLGVIPALEIVSVVLSTSSELQTLPSGAVRVLLSSVYTPRVLQPDPVVQTQSGNRLCLARCLDEEVTNPSVYEFSFQLEIRGPCLLAGVESPTHSIRVDADPKAFCASSVVVTLAKKHTCDRPVEIVIHPSEPHLPHILMEGGDMSPDEYEQHLKGKSDFIKGSKKDPSSEKKTEIIRKRLNKDIPHNPVVMLNFCPNLKAVQPDLRRTQGEFIFLIDRSGSMSGVNIGRVKDAMIVVLKSLVPSCLFNIIGFGSTFRTLFPASRPYNEDTLALACEHVKKMRADMGGTNISAPLSWILRQPAYRGHPLLLFLLTDGAVNNTGKVIESVRAHAHSTRCFSFGIGQNACRRLVLGLASVSKGAAEFLGDGERLQPKMVTSLKKAMMPVLSDVTIEWLFPETTEVLLSPVGPSTLFPGDRLVGYSVICDTSRYHSNPRSEKRRRYSMMWSQDSSGSVFYHSLEEESDRDFELASCSRDSAMDPGREVSRETSPRRRAYSANQLAEQGNFKRYFTSSDPSSALSKNPLRRARAQQLVSQRSPEAASLGQGDWQVSRNRQLSKLIDGRRPSLLHQNCVSTSQDLDSPLGQTSLHHTATPGVTDHGDSTTTFRSSTESTSASSCSEPGKYHVFSPTLKAKSPQGVRDSGPHHSKPDCKAVISGLLSGEVLRWEVTFDLGSLLDHGKVQGGFQEDPWNETVHHLAAKSVIRDFEQMAEKECEIEHGSGRRYQLNVLHTSKACNIISKYRAFVPVYLENNEYLPNNIEYSNSGNVTTWKHRTYSVGLGRSQSGYGSDGGDDGFAVMSKALISLARGQGLTWDPMFSRRLSLSKARMLTRAAKGFMSRSPSKASDSICKTENENNDYLPLITLQLASGAFLLDEPFCEAVSIPMEKLRWSSPFPSHRPSPPSVAGRRTSSPRKPQASSPSQADSGRGSETDCSEALCLPSGGNGGTDPGGTLWATAVALAWLEHSSATSFIEWELVAAKASTWLNSQPIPEGRDLPTIKASARQLFVLLRHWDENLQLNVLCYNPNSV</sequence>
<dbReference type="STRING" id="7868.ENSCMIP00000004454"/>
<reference evidence="4" key="4">
    <citation type="submission" date="2025-08" db="UniProtKB">
        <authorList>
            <consortium name="Ensembl"/>
        </authorList>
    </citation>
    <scope>IDENTIFICATION</scope>
</reference>
<dbReference type="SUPFAM" id="SSF53300">
    <property type="entry name" value="vWA-like"/>
    <property type="match status" value="1"/>
</dbReference>
<dbReference type="Pfam" id="PF13768">
    <property type="entry name" value="VWA_3"/>
    <property type="match status" value="1"/>
</dbReference>
<feature type="compositionally biased region" description="Low complexity" evidence="1">
    <location>
        <begin position="719"/>
        <end position="736"/>
    </location>
</feature>
<feature type="domain" description="VIT" evidence="3">
    <location>
        <begin position="1"/>
        <end position="135"/>
    </location>
</feature>
<feature type="region of interest" description="Disordered" evidence="1">
    <location>
        <begin position="589"/>
        <end position="665"/>
    </location>
</feature>
<keyword evidence="5" id="KW-1185">Reference proteome</keyword>
<dbReference type="PROSITE" id="PS50234">
    <property type="entry name" value="VWFA"/>
    <property type="match status" value="1"/>
</dbReference>
<feature type="domain" description="VWFA" evidence="2">
    <location>
        <begin position="328"/>
        <end position="496"/>
    </location>
</feature>
<feature type="compositionally biased region" description="Polar residues" evidence="1">
    <location>
        <begin position="692"/>
        <end position="707"/>
    </location>
</feature>
<feature type="region of interest" description="Disordered" evidence="1">
    <location>
        <begin position="692"/>
        <end position="745"/>
    </location>
</feature>
<organism evidence="4 5">
    <name type="scientific">Callorhinchus milii</name>
    <name type="common">Ghost shark</name>
    <dbReference type="NCBI Taxonomy" id="7868"/>
    <lineage>
        <taxon>Eukaryota</taxon>
        <taxon>Metazoa</taxon>
        <taxon>Chordata</taxon>
        <taxon>Craniata</taxon>
        <taxon>Vertebrata</taxon>
        <taxon>Chondrichthyes</taxon>
        <taxon>Holocephali</taxon>
        <taxon>Chimaeriformes</taxon>
        <taxon>Callorhinchidae</taxon>
        <taxon>Callorhinchus</taxon>
    </lineage>
</organism>
<dbReference type="InterPro" id="IPR036465">
    <property type="entry name" value="vWFA_dom_sf"/>
</dbReference>
<reference evidence="4" key="5">
    <citation type="submission" date="2025-09" db="UniProtKB">
        <authorList>
            <consortium name="Ensembl"/>
        </authorList>
    </citation>
    <scope>IDENTIFICATION</scope>
</reference>
<dbReference type="PANTHER" id="PTHR46299:SF1">
    <property type="entry name" value="VON WILLEBRAND FACTOR A DOMAIN-CONTAINING PROTEIN 5B1"/>
    <property type="match status" value="1"/>
</dbReference>
<reference evidence="5" key="3">
    <citation type="journal article" date="2014" name="Nature">
        <title>Elephant shark genome provides unique insights into gnathostome evolution.</title>
        <authorList>
            <consortium name="International Elephant Shark Genome Sequencing Consortium"/>
            <person name="Venkatesh B."/>
            <person name="Lee A.P."/>
            <person name="Ravi V."/>
            <person name="Maurya A.K."/>
            <person name="Lian M.M."/>
            <person name="Swann J.B."/>
            <person name="Ohta Y."/>
            <person name="Flajnik M.F."/>
            <person name="Sutoh Y."/>
            <person name="Kasahara M."/>
            <person name="Hoon S."/>
            <person name="Gangu V."/>
            <person name="Roy S.W."/>
            <person name="Irimia M."/>
            <person name="Korzh V."/>
            <person name="Kondrychyn I."/>
            <person name="Lim Z.W."/>
            <person name="Tay B.H."/>
            <person name="Tohari S."/>
            <person name="Kong K.W."/>
            <person name="Ho S."/>
            <person name="Lorente-Galdos B."/>
            <person name="Quilez J."/>
            <person name="Marques-Bonet T."/>
            <person name="Raney B.J."/>
            <person name="Ingham P.W."/>
            <person name="Tay A."/>
            <person name="Hillier L.W."/>
            <person name="Minx P."/>
            <person name="Boehm T."/>
            <person name="Wilson R.K."/>
            <person name="Brenner S."/>
            <person name="Warren W.C."/>
        </authorList>
    </citation>
    <scope>NUCLEOTIDE SEQUENCE [LARGE SCALE GENOMIC DNA]</scope>
</reference>
<feature type="compositionally biased region" description="Polar residues" evidence="1">
    <location>
        <begin position="1025"/>
        <end position="1041"/>
    </location>
</feature>
<accession>A0A4W3H308</accession>
<protein>
    <submittedName>
        <fullName evidence="4">von Willebrand factor A domain containing 5B1</fullName>
    </submittedName>
</protein>
<dbReference type="InterPro" id="IPR013694">
    <property type="entry name" value="VIT"/>
</dbReference>
<dbReference type="PANTHER" id="PTHR46299">
    <property type="entry name" value="VON WILLEBRAND FACTOR A DOMAIN-CONTAINING PROTEIN 5B2-RELATED"/>
    <property type="match status" value="1"/>
</dbReference>
<feature type="compositionally biased region" description="Basic and acidic residues" evidence="1">
    <location>
        <begin position="593"/>
        <end position="607"/>
    </location>
</feature>
<feature type="compositionally biased region" description="Polar residues" evidence="1">
    <location>
        <begin position="627"/>
        <end position="637"/>
    </location>
</feature>
<dbReference type="OMA" id="PMKWEVV"/>
<reference evidence="5" key="2">
    <citation type="journal article" date="2007" name="PLoS Biol.">
        <title>Survey sequencing and comparative analysis of the elephant shark (Callorhinchus milii) genome.</title>
        <authorList>
            <person name="Venkatesh B."/>
            <person name="Kirkness E.F."/>
            <person name="Loh Y.H."/>
            <person name="Halpern A.L."/>
            <person name="Lee A.P."/>
            <person name="Johnson J."/>
            <person name="Dandona N."/>
            <person name="Viswanathan L.D."/>
            <person name="Tay A."/>
            <person name="Venter J.C."/>
            <person name="Strausberg R.L."/>
            <person name="Brenner S."/>
        </authorList>
    </citation>
    <scope>NUCLEOTIDE SEQUENCE [LARGE SCALE GENOMIC DNA]</scope>
</reference>
<dbReference type="Pfam" id="PF13757">
    <property type="entry name" value="VIT_2"/>
    <property type="match status" value="1"/>
</dbReference>